<reference evidence="4 5" key="1">
    <citation type="submission" date="2016-11" db="EMBL/GenBank/DDBJ databases">
        <authorList>
            <person name="Jaros S."/>
            <person name="Januszkiewicz K."/>
            <person name="Wedrychowicz H."/>
        </authorList>
    </citation>
    <scope>NUCLEOTIDE SEQUENCE [LARGE SCALE GENOMIC DNA]</scope>
    <source>
        <strain evidence="4 5">DSM 6191</strain>
    </source>
</reference>
<protein>
    <submittedName>
        <fullName evidence="4">D-xylose transport system substrate-binding protein</fullName>
    </submittedName>
</protein>
<dbReference type="InterPro" id="IPR028082">
    <property type="entry name" value="Peripla_BP_I"/>
</dbReference>
<comment type="subcellular location">
    <subcellularLocation>
        <location evidence="1">Cell envelope</location>
    </subcellularLocation>
</comment>
<sequence>MYLSIPKVFLVPVSYSENILFKEELHAHNSIVRENIVLGVSLPNQRIPRWIRDKEAFKYYADQKGVTLKLEDADYDSLLQAKQVEDLISQNVDVLIIAPLDSSAFTSLVDKAKKAGIKVISYDGLLQNSNSDLYMSFNGTQVGELQGKYLVQNVPKGNYIILSGDPNDDTSKLYKDGSMLYIMPLVSTGSIKIVSNVSIPNWDPVESYNVVKTILSKNNNINAILSPTDAISGGAIKALEEAGLAGKVSITGQDASLAAIRRILAGTQSMTVLKDSRELAKAAVNASIKLVNGESLDTNAIINNGFKDVPAIILPPTLVTRYNVPETIINTGYLTPSAIYG</sequence>
<dbReference type="InterPro" id="IPR050555">
    <property type="entry name" value="Bact_Solute-Bind_Prot2"/>
</dbReference>
<dbReference type="Gene3D" id="3.40.50.2300">
    <property type="match status" value="2"/>
</dbReference>
<evidence type="ECO:0000256" key="1">
    <source>
        <dbReference type="ARBA" id="ARBA00004196"/>
    </source>
</evidence>
<dbReference type="PANTHER" id="PTHR30036">
    <property type="entry name" value="D-XYLOSE-BINDING PERIPLASMIC PROTEIN"/>
    <property type="match status" value="1"/>
</dbReference>
<dbReference type="GO" id="GO:0030288">
    <property type="term" value="C:outer membrane-bounded periplasmic space"/>
    <property type="evidence" value="ECO:0007669"/>
    <property type="project" value="TreeGrafter"/>
</dbReference>
<dbReference type="Proteomes" id="UP000184241">
    <property type="component" value="Unassembled WGS sequence"/>
</dbReference>
<evidence type="ECO:0000313" key="4">
    <source>
        <dbReference type="EMBL" id="SHH68052.1"/>
    </source>
</evidence>
<feature type="domain" description="Periplasmic binding protein" evidence="3">
    <location>
        <begin position="39"/>
        <end position="294"/>
    </location>
</feature>
<dbReference type="InterPro" id="IPR025997">
    <property type="entry name" value="SBP_2_dom"/>
</dbReference>
<evidence type="ECO:0000256" key="2">
    <source>
        <dbReference type="ARBA" id="ARBA00022729"/>
    </source>
</evidence>
<dbReference type="EMBL" id="FQXU01000003">
    <property type="protein sequence ID" value="SHH68052.1"/>
    <property type="molecule type" value="Genomic_DNA"/>
</dbReference>
<dbReference type="AlphaFoldDB" id="A0A1M5UYG6"/>
<dbReference type="PANTHER" id="PTHR30036:SF1">
    <property type="entry name" value="D-XYLOSE-BINDING PERIPLASMIC PROTEIN"/>
    <property type="match status" value="1"/>
</dbReference>
<keyword evidence="2" id="KW-0732">Signal</keyword>
<gene>
    <name evidence="4" type="ORF">SAMN02745941_00692</name>
</gene>
<organism evidence="4 5">
    <name type="scientific">Clostridium intestinale DSM 6191</name>
    <dbReference type="NCBI Taxonomy" id="1121320"/>
    <lineage>
        <taxon>Bacteria</taxon>
        <taxon>Bacillati</taxon>
        <taxon>Bacillota</taxon>
        <taxon>Clostridia</taxon>
        <taxon>Eubacteriales</taxon>
        <taxon>Clostridiaceae</taxon>
        <taxon>Clostridium</taxon>
    </lineage>
</organism>
<evidence type="ECO:0000259" key="3">
    <source>
        <dbReference type="Pfam" id="PF13407"/>
    </source>
</evidence>
<dbReference type="SUPFAM" id="SSF53822">
    <property type="entry name" value="Periplasmic binding protein-like I"/>
    <property type="match status" value="1"/>
</dbReference>
<name>A0A1M5UYG6_9CLOT</name>
<dbReference type="CDD" id="cd19992">
    <property type="entry name" value="PBP1_ABC_xylose_binding-like"/>
    <property type="match status" value="1"/>
</dbReference>
<accession>A0A1M5UYG6</accession>
<dbReference type="GO" id="GO:0030246">
    <property type="term" value="F:carbohydrate binding"/>
    <property type="evidence" value="ECO:0007669"/>
    <property type="project" value="TreeGrafter"/>
</dbReference>
<dbReference type="Pfam" id="PF13407">
    <property type="entry name" value="Peripla_BP_4"/>
    <property type="match status" value="1"/>
</dbReference>
<proteinExistence type="predicted"/>
<dbReference type="RefSeq" id="WP_073016710.1">
    <property type="nucleotide sequence ID" value="NZ_FQXU01000003.1"/>
</dbReference>
<evidence type="ECO:0000313" key="5">
    <source>
        <dbReference type="Proteomes" id="UP000184241"/>
    </source>
</evidence>